<dbReference type="AlphaFoldDB" id="A0A915I757"/>
<dbReference type="Proteomes" id="UP000887565">
    <property type="component" value="Unplaced"/>
</dbReference>
<reference evidence="2" key="1">
    <citation type="submission" date="2022-11" db="UniProtKB">
        <authorList>
            <consortium name="WormBaseParasite"/>
        </authorList>
    </citation>
    <scope>IDENTIFICATION</scope>
</reference>
<evidence type="ECO:0000313" key="1">
    <source>
        <dbReference type="Proteomes" id="UP000887565"/>
    </source>
</evidence>
<name>A0A915I757_ROMCU</name>
<accession>A0A915I757</accession>
<sequence length="162" mass="18564">MTQLEEAYNKPLRIYSISERQCVTTIGYNPYGENSIMHMAPLDHVIVKRQVSPDGDDTSLQDRKGLNPYKLRIGRPRFEDWFINPLHQSDLNNINRHYQCGEHLSGCRDKLSREDCEQAGLGMRSVTGRSPVMFADFAGCLRDDELFTSCLKTCGLCYQLIK</sequence>
<proteinExistence type="predicted"/>
<keyword evidence="1" id="KW-1185">Reference proteome</keyword>
<organism evidence="1 2">
    <name type="scientific">Romanomermis culicivorax</name>
    <name type="common">Nematode worm</name>
    <dbReference type="NCBI Taxonomy" id="13658"/>
    <lineage>
        <taxon>Eukaryota</taxon>
        <taxon>Metazoa</taxon>
        <taxon>Ecdysozoa</taxon>
        <taxon>Nematoda</taxon>
        <taxon>Enoplea</taxon>
        <taxon>Dorylaimia</taxon>
        <taxon>Mermithida</taxon>
        <taxon>Mermithoidea</taxon>
        <taxon>Mermithidae</taxon>
        <taxon>Romanomermis</taxon>
    </lineage>
</organism>
<protein>
    <submittedName>
        <fullName evidence="2">Uncharacterized protein</fullName>
    </submittedName>
</protein>
<evidence type="ECO:0000313" key="2">
    <source>
        <dbReference type="WBParaSite" id="nRc.2.0.1.t09978-RA"/>
    </source>
</evidence>
<dbReference type="WBParaSite" id="nRc.2.0.1.t09978-RA">
    <property type="protein sequence ID" value="nRc.2.0.1.t09978-RA"/>
    <property type="gene ID" value="nRc.2.0.1.g09978"/>
</dbReference>